<evidence type="ECO:0000256" key="2">
    <source>
        <dbReference type="ARBA" id="ARBA00023125"/>
    </source>
</evidence>
<dbReference type="SUPFAM" id="SSF48498">
    <property type="entry name" value="Tetracyclin repressor-like, C-terminal domain"/>
    <property type="match status" value="1"/>
</dbReference>
<dbReference type="Pfam" id="PF00440">
    <property type="entry name" value="TetR_N"/>
    <property type="match status" value="1"/>
</dbReference>
<organism evidence="6 7">
    <name type="scientific">Streptomyces griseochromogenes</name>
    <dbReference type="NCBI Taxonomy" id="68214"/>
    <lineage>
        <taxon>Bacteria</taxon>
        <taxon>Bacillati</taxon>
        <taxon>Actinomycetota</taxon>
        <taxon>Actinomycetes</taxon>
        <taxon>Kitasatosporales</taxon>
        <taxon>Streptomycetaceae</taxon>
        <taxon>Streptomyces</taxon>
    </lineage>
</organism>
<dbReference type="Gene3D" id="1.10.357.10">
    <property type="entry name" value="Tetracycline Repressor, domain 2"/>
    <property type="match status" value="1"/>
</dbReference>
<dbReference type="Pfam" id="PF13305">
    <property type="entry name" value="TetR_C_33"/>
    <property type="match status" value="1"/>
</dbReference>
<sequence>MTRATYHHGALRQALIDGAREILAERGHEQFSLNEVARRAGVSTAAPYRHFSGKDELLAAVAEQGYSTLVDSLKRAVADTADARERLLRLAGAYVRFAHEHPDLFVTMFRSQPGADPVGHDSFEVLLRAVVDAQAAALVPAKPSPELMARSLWATLHGLAVLSLRQPHQRFGMDEPPEDLATSTLSAIFGL</sequence>
<reference evidence="6 7" key="1">
    <citation type="submission" date="2016-06" db="EMBL/GenBank/DDBJ databases">
        <title>Complete genome sequence of Streptomyces griseochromogenes ATCC 14511, the Blasticidin S producer.</title>
        <authorList>
            <person name="Wu L."/>
        </authorList>
    </citation>
    <scope>NUCLEOTIDE SEQUENCE [LARGE SCALE GENOMIC DNA]</scope>
    <source>
        <strain evidence="6 7">ATCC 14511</strain>
    </source>
</reference>
<protein>
    <recommendedName>
        <fullName evidence="5">HTH tetR-type domain-containing protein</fullName>
    </recommendedName>
</protein>
<proteinExistence type="predicted"/>
<dbReference type="InterPro" id="IPR001647">
    <property type="entry name" value="HTH_TetR"/>
</dbReference>
<keyword evidence="2 4" id="KW-0238">DNA-binding</keyword>
<name>A0A1B1BCM4_9ACTN</name>
<feature type="DNA-binding region" description="H-T-H motif" evidence="4">
    <location>
        <begin position="32"/>
        <end position="51"/>
    </location>
</feature>
<evidence type="ECO:0000256" key="4">
    <source>
        <dbReference type="PROSITE-ProRule" id="PRU00335"/>
    </source>
</evidence>
<evidence type="ECO:0000313" key="6">
    <source>
        <dbReference type="EMBL" id="ANP56482.1"/>
    </source>
</evidence>
<dbReference type="PRINTS" id="PR00455">
    <property type="entry name" value="HTHTETR"/>
</dbReference>
<dbReference type="GO" id="GO:0000976">
    <property type="term" value="F:transcription cis-regulatory region binding"/>
    <property type="evidence" value="ECO:0007669"/>
    <property type="project" value="TreeGrafter"/>
</dbReference>
<dbReference type="EMBL" id="CP016279">
    <property type="protein sequence ID" value="ANP56482.1"/>
    <property type="molecule type" value="Genomic_DNA"/>
</dbReference>
<dbReference type="PANTHER" id="PTHR30055:SF220">
    <property type="entry name" value="TETR-FAMILY REGULATORY PROTEIN"/>
    <property type="match status" value="1"/>
</dbReference>
<feature type="domain" description="HTH tetR-type" evidence="5">
    <location>
        <begin position="9"/>
        <end position="69"/>
    </location>
</feature>
<accession>A0A1B1BCM4</accession>
<dbReference type="InterPro" id="IPR009057">
    <property type="entry name" value="Homeodomain-like_sf"/>
</dbReference>
<dbReference type="InterPro" id="IPR050109">
    <property type="entry name" value="HTH-type_TetR-like_transc_reg"/>
</dbReference>
<dbReference type="KEGG" id="sgs:AVL59_13295"/>
<keyword evidence="3" id="KW-0804">Transcription</keyword>
<dbReference type="AlphaFoldDB" id="A0A1B1BCM4"/>
<evidence type="ECO:0000256" key="1">
    <source>
        <dbReference type="ARBA" id="ARBA00023015"/>
    </source>
</evidence>
<dbReference type="PROSITE" id="PS50977">
    <property type="entry name" value="HTH_TETR_2"/>
    <property type="match status" value="1"/>
</dbReference>
<dbReference type="Proteomes" id="UP000092659">
    <property type="component" value="Chromosome"/>
</dbReference>
<dbReference type="STRING" id="68214.AVL59_13295"/>
<dbReference type="SUPFAM" id="SSF46689">
    <property type="entry name" value="Homeodomain-like"/>
    <property type="match status" value="1"/>
</dbReference>
<evidence type="ECO:0000256" key="3">
    <source>
        <dbReference type="ARBA" id="ARBA00023163"/>
    </source>
</evidence>
<keyword evidence="1" id="KW-0805">Transcription regulation</keyword>
<evidence type="ECO:0000259" key="5">
    <source>
        <dbReference type="PROSITE" id="PS50977"/>
    </source>
</evidence>
<dbReference type="InterPro" id="IPR036271">
    <property type="entry name" value="Tet_transcr_reg_TetR-rel_C_sf"/>
</dbReference>
<gene>
    <name evidence="6" type="ORF">AVL59_13295</name>
</gene>
<evidence type="ECO:0000313" key="7">
    <source>
        <dbReference type="Proteomes" id="UP000092659"/>
    </source>
</evidence>
<dbReference type="InterPro" id="IPR025996">
    <property type="entry name" value="MT1864/Rv1816-like_C"/>
</dbReference>
<dbReference type="PANTHER" id="PTHR30055">
    <property type="entry name" value="HTH-TYPE TRANSCRIPTIONAL REGULATOR RUTR"/>
    <property type="match status" value="1"/>
</dbReference>
<dbReference type="GO" id="GO:0003700">
    <property type="term" value="F:DNA-binding transcription factor activity"/>
    <property type="evidence" value="ECO:0007669"/>
    <property type="project" value="TreeGrafter"/>
</dbReference>